<feature type="transmembrane region" description="Helical" evidence="1">
    <location>
        <begin position="80"/>
        <end position="100"/>
    </location>
</feature>
<proteinExistence type="predicted"/>
<keyword evidence="3" id="KW-1185">Reference proteome</keyword>
<dbReference type="KEGG" id="rlc:K227x_22770"/>
<name>A0A517N9T4_9BACT</name>
<reference evidence="2 3" key="1">
    <citation type="submission" date="2019-02" db="EMBL/GenBank/DDBJ databases">
        <title>Deep-cultivation of Planctomycetes and their phenomic and genomic characterization uncovers novel biology.</title>
        <authorList>
            <person name="Wiegand S."/>
            <person name="Jogler M."/>
            <person name="Boedeker C."/>
            <person name="Pinto D."/>
            <person name="Vollmers J."/>
            <person name="Rivas-Marin E."/>
            <person name="Kohn T."/>
            <person name="Peeters S.H."/>
            <person name="Heuer A."/>
            <person name="Rast P."/>
            <person name="Oberbeckmann S."/>
            <person name="Bunk B."/>
            <person name="Jeske O."/>
            <person name="Meyerdierks A."/>
            <person name="Storesund J.E."/>
            <person name="Kallscheuer N."/>
            <person name="Luecker S."/>
            <person name="Lage O.M."/>
            <person name="Pohl T."/>
            <person name="Merkel B.J."/>
            <person name="Hornburger P."/>
            <person name="Mueller R.-W."/>
            <person name="Bruemmer F."/>
            <person name="Labrenz M."/>
            <person name="Spormann A.M."/>
            <person name="Op den Camp H."/>
            <person name="Overmann J."/>
            <person name="Amann R."/>
            <person name="Jetten M.S.M."/>
            <person name="Mascher T."/>
            <person name="Medema M.H."/>
            <person name="Devos D.P."/>
            <person name="Kaster A.-K."/>
            <person name="Ovreas L."/>
            <person name="Rohde M."/>
            <person name="Galperin M.Y."/>
            <person name="Jogler C."/>
        </authorList>
    </citation>
    <scope>NUCLEOTIDE SEQUENCE [LARGE SCALE GENOMIC DNA]</scope>
    <source>
        <strain evidence="2 3">K22_7</strain>
    </source>
</reference>
<dbReference type="Proteomes" id="UP000318538">
    <property type="component" value="Chromosome"/>
</dbReference>
<dbReference type="AlphaFoldDB" id="A0A517N9T4"/>
<gene>
    <name evidence="2" type="ORF">K227x_22770</name>
</gene>
<evidence type="ECO:0000313" key="3">
    <source>
        <dbReference type="Proteomes" id="UP000318538"/>
    </source>
</evidence>
<feature type="transmembrane region" description="Helical" evidence="1">
    <location>
        <begin position="112"/>
        <end position="130"/>
    </location>
</feature>
<protein>
    <submittedName>
        <fullName evidence="2">Uncharacterized protein</fullName>
    </submittedName>
</protein>
<dbReference type="EMBL" id="CP036525">
    <property type="protein sequence ID" value="QDT03892.1"/>
    <property type="molecule type" value="Genomic_DNA"/>
</dbReference>
<sequence length="137" mass="15508">MKLRIIRAYRVTRNVIRLKRMPSNPFEPPASTDDLKNASTGDTNWTDYVFALVCIAVLAANYIYGVLCALGSLGRAKPEWFITPAILWLAVFLGVAYLRFAGYFGFRQSRKWFLVAMSSMSGTTINLWFLNQLMAVV</sequence>
<organism evidence="2 3">
    <name type="scientific">Rubripirellula lacrimiformis</name>
    <dbReference type="NCBI Taxonomy" id="1930273"/>
    <lineage>
        <taxon>Bacteria</taxon>
        <taxon>Pseudomonadati</taxon>
        <taxon>Planctomycetota</taxon>
        <taxon>Planctomycetia</taxon>
        <taxon>Pirellulales</taxon>
        <taxon>Pirellulaceae</taxon>
        <taxon>Rubripirellula</taxon>
    </lineage>
</organism>
<keyword evidence="1" id="KW-0812">Transmembrane</keyword>
<keyword evidence="1" id="KW-0472">Membrane</keyword>
<evidence type="ECO:0000256" key="1">
    <source>
        <dbReference type="SAM" id="Phobius"/>
    </source>
</evidence>
<keyword evidence="1" id="KW-1133">Transmembrane helix</keyword>
<accession>A0A517N9T4</accession>
<evidence type="ECO:0000313" key="2">
    <source>
        <dbReference type="EMBL" id="QDT03892.1"/>
    </source>
</evidence>
<feature type="transmembrane region" description="Helical" evidence="1">
    <location>
        <begin position="48"/>
        <end position="74"/>
    </location>
</feature>